<organism evidence="7 8">
    <name type="scientific">Ottowia pentelensis</name>
    <dbReference type="NCBI Taxonomy" id="511108"/>
    <lineage>
        <taxon>Bacteria</taxon>
        <taxon>Pseudomonadati</taxon>
        <taxon>Pseudomonadota</taxon>
        <taxon>Betaproteobacteria</taxon>
        <taxon>Burkholderiales</taxon>
        <taxon>Comamonadaceae</taxon>
        <taxon>Ottowia</taxon>
    </lineage>
</organism>
<keyword evidence="2 5" id="KW-0812">Transmembrane</keyword>
<dbReference type="Proteomes" id="UP001589834">
    <property type="component" value="Unassembled WGS sequence"/>
</dbReference>
<reference evidence="7 8" key="1">
    <citation type="submission" date="2024-09" db="EMBL/GenBank/DDBJ databases">
        <authorList>
            <person name="Sun Q."/>
            <person name="Mori K."/>
        </authorList>
    </citation>
    <scope>NUCLEOTIDE SEQUENCE [LARGE SCALE GENOMIC DNA]</scope>
    <source>
        <strain evidence="7 8">NCAIM B.02336</strain>
    </source>
</reference>
<feature type="transmembrane region" description="Helical" evidence="5">
    <location>
        <begin position="41"/>
        <end position="64"/>
    </location>
</feature>
<evidence type="ECO:0000259" key="6">
    <source>
        <dbReference type="Pfam" id="PF13664"/>
    </source>
</evidence>
<evidence type="ECO:0000256" key="2">
    <source>
        <dbReference type="ARBA" id="ARBA00022692"/>
    </source>
</evidence>
<evidence type="ECO:0000313" key="7">
    <source>
        <dbReference type="EMBL" id="MFC0591136.1"/>
    </source>
</evidence>
<evidence type="ECO:0000256" key="3">
    <source>
        <dbReference type="ARBA" id="ARBA00022989"/>
    </source>
</evidence>
<protein>
    <submittedName>
        <fullName evidence="7">DUF4149 domain-containing protein</fullName>
    </submittedName>
</protein>
<feature type="transmembrane region" description="Helical" evidence="5">
    <location>
        <begin position="76"/>
        <end position="97"/>
    </location>
</feature>
<feature type="transmembrane region" description="Helical" evidence="5">
    <location>
        <begin position="109"/>
        <end position="133"/>
    </location>
</feature>
<dbReference type="Pfam" id="PF13664">
    <property type="entry name" value="DUF4149"/>
    <property type="match status" value="1"/>
</dbReference>
<dbReference type="RefSeq" id="WP_377478787.1">
    <property type="nucleotide sequence ID" value="NZ_JBHLTN010000002.1"/>
</dbReference>
<comment type="subcellular location">
    <subcellularLocation>
        <location evidence="1">Membrane</location>
    </subcellularLocation>
</comment>
<keyword evidence="3 5" id="KW-1133">Transmembrane helix</keyword>
<feature type="transmembrane region" description="Helical" evidence="5">
    <location>
        <begin position="7"/>
        <end position="29"/>
    </location>
</feature>
<sequence>MSERLPVYAAALWWGSLSVIGFMAVPLLFANLPSKALAGHAAAHLFAAQTWVSLACGVVLLLVYKQNRALAPANQARIAITFLVFGMLLALLLEYAVAPRIVARQNLRLWHSLGAALYVVQWLSAALVLWPLAGRRGGAPA</sequence>
<gene>
    <name evidence="7" type="ORF">ACFFGG_01065</name>
</gene>
<evidence type="ECO:0000256" key="4">
    <source>
        <dbReference type="ARBA" id="ARBA00023136"/>
    </source>
</evidence>
<accession>A0ABV6PMT1</accession>
<feature type="domain" description="TMEM205-like" evidence="6">
    <location>
        <begin position="9"/>
        <end position="106"/>
    </location>
</feature>
<comment type="caution">
    <text evidence="7">The sequence shown here is derived from an EMBL/GenBank/DDBJ whole genome shotgun (WGS) entry which is preliminary data.</text>
</comment>
<evidence type="ECO:0000256" key="1">
    <source>
        <dbReference type="ARBA" id="ARBA00004370"/>
    </source>
</evidence>
<evidence type="ECO:0000313" key="8">
    <source>
        <dbReference type="Proteomes" id="UP001589834"/>
    </source>
</evidence>
<proteinExistence type="predicted"/>
<dbReference type="InterPro" id="IPR025423">
    <property type="entry name" value="TMEM205-like"/>
</dbReference>
<keyword evidence="4 5" id="KW-0472">Membrane</keyword>
<evidence type="ECO:0000256" key="5">
    <source>
        <dbReference type="SAM" id="Phobius"/>
    </source>
</evidence>
<keyword evidence="8" id="KW-1185">Reference proteome</keyword>
<dbReference type="EMBL" id="JBHLTN010000002">
    <property type="protein sequence ID" value="MFC0591136.1"/>
    <property type="molecule type" value="Genomic_DNA"/>
</dbReference>
<name>A0ABV6PMT1_9BURK</name>